<sequence length="146" mass="17228">MQIFGDEQLVREVMAFLREWDNAIARLEIQDIVQLCRPEIRLVDVSMEVKGVEAYQALWQQYRHFMPEGIRVERQNMNIHVTSDLAVVDGYVRVNYAVIEPIFQLGWCRVSMCLSKQQGKWQLLHQHTSVPVQLETRKMRRIKSVS</sequence>
<organism evidence="2 3">
    <name type="scientific">Acinetobacter lwoffii</name>
    <dbReference type="NCBI Taxonomy" id="28090"/>
    <lineage>
        <taxon>Bacteria</taxon>
        <taxon>Pseudomonadati</taxon>
        <taxon>Pseudomonadota</taxon>
        <taxon>Gammaproteobacteria</taxon>
        <taxon>Moraxellales</taxon>
        <taxon>Moraxellaceae</taxon>
        <taxon>Acinetobacter</taxon>
    </lineage>
</organism>
<evidence type="ECO:0000313" key="3">
    <source>
        <dbReference type="Proteomes" id="UP000293391"/>
    </source>
</evidence>
<dbReference type="Gene3D" id="3.10.450.50">
    <property type="match status" value="1"/>
</dbReference>
<dbReference type="Proteomes" id="UP000293391">
    <property type="component" value="Chromosome"/>
</dbReference>
<dbReference type="Pfam" id="PF13474">
    <property type="entry name" value="SnoaL_3"/>
    <property type="match status" value="1"/>
</dbReference>
<reference evidence="2" key="1">
    <citation type="submission" date="2018-10" db="EMBL/GenBank/DDBJ databases">
        <authorList>
            <person name="D'Souza A.W."/>
            <person name="Potter R.F."/>
            <person name="Wallace M."/>
            <person name="Shupe A."/>
            <person name="Patel S."/>
            <person name="Sun S."/>
            <person name="Gul D."/>
            <person name="Kwon J.H."/>
            <person name="Andleeb S."/>
            <person name="Burnham C.-A.D."/>
            <person name="Dantas G."/>
        </authorList>
    </citation>
    <scope>NUCLEOTIDE SEQUENCE</scope>
    <source>
        <strain evidence="2">AL_065</strain>
    </source>
</reference>
<reference evidence="2" key="3">
    <citation type="submission" date="2021-06" db="EMBL/GenBank/DDBJ databases">
        <authorList>
            <person name="Diorio-Toth L."/>
        </authorList>
    </citation>
    <scope>NUCLEOTIDE SEQUENCE</scope>
    <source>
        <strain evidence="2">AL_065</strain>
    </source>
</reference>
<dbReference type="RefSeq" id="WP_129717774.1">
    <property type="nucleotide sequence ID" value="NZ_CP072549.1"/>
</dbReference>
<name>A0AAJ3AIC9_ACILW</name>
<gene>
    <name evidence="2" type="ORF">EVX74_003770</name>
</gene>
<protein>
    <submittedName>
        <fullName evidence="2">Nuclear transport factor 2 family protein</fullName>
    </submittedName>
</protein>
<evidence type="ECO:0000259" key="1">
    <source>
        <dbReference type="Pfam" id="PF13474"/>
    </source>
</evidence>
<proteinExistence type="predicted"/>
<dbReference type="GeneID" id="69584196"/>
<dbReference type="InterPro" id="IPR032710">
    <property type="entry name" value="NTF2-like_dom_sf"/>
</dbReference>
<reference evidence="2" key="2">
    <citation type="journal article" date="2019" name="Nat. Commun.">
        <title>Spatiotemporal dynamics of multidrug resistant bacteria on intensive care unit surfaces.</title>
        <authorList>
            <person name="D'Souza A.W."/>
            <person name="Potter R.F."/>
            <person name="Wallace M."/>
            <person name="Shupe A."/>
            <person name="Patel S."/>
            <person name="Sun X."/>
            <person name="Gul D."/>
            <person name="Kwon J.H."/>
            <person name="Andleeb S."/>
            <person name="Burnham C.D."/>
            <person name="Dantas G."/>
        </authorList>
    </citation>
    <scope>NUCLEOTIDE SEQUENCE</scope>
    <source>
        <strain evidence="2">AL_065</strain>
    </source>
</reference>
<evidence type="ECO:0000313" key="2">
    <source>
        <dbReference type="EMBL" id="QXR08131.1"/>
    </source>
</evidence>
<dbReference type="AlphaFoldDB" id="A0AAJ3AIC9"/>
<feature type="domain" description="SnoaL-like" evidence="1">
    <location>
        <begin position="13"/>
        <end position="132"/>
    </location>
</feature>
<dbReference type="EMBL" id="CP078045">
    <property type="protein sequence ID" value="QXR08131.1"/>
    <property type="molecule type" value="Genomic_DNA"/>
</dbReference>
<accession>A0AAJ3AIC9</accession>
<dbReference type="SUPFAM" id="SSF54427">
    <property type="entry name" value="NTF2-like"/>
    <property type="match status" value="1"/>
</dbReference>
<dbReference type="InterPro" id="IPR037401">
    <property type="entry name" value="SnoaL-like"/>
</dbReference>